<evidence type="ECO:0000313" key="2">
    <source>
        <dbReference type="EMBL" id="GBL91706.1"/>
    </source>
</evidence>
<protein>
    <submittedName>
        <fullName evidence="2">Uncharacterized protein</fullName>
    </submittedName>
</protein>
<dbReference type="EMBL" id="BGPR01000081">
    <property type="protein sequence ID" value="GBL91706.1"/>
    <property type="molecule type" value="Genomic_DNA"/>
</dbReference>
<organism evidence="2 3">
    <name type="scientific">Araneus ventricosus</name>
    <name type="common">Orbweaver spider</name>
    <name type="synonym">Epeira ventricosa</name>
    <dbReference type="NCBI Taxonomy" id="182803"/>
    <lineage>
        <taxon>Eukaryota</taxon>
        <taxon>Metazoa</taxon>
        <taxon>Ecdysozoa</taxon>
        <taxon>Arthropoda</taxon>
        <taxon>Chelicerata</taxon>
        <taxon>Arachnida</taxon>
        <taxon>Araneae</taxon>
        <taxon>Araneomorphae</taxon>
        <taxon>Entelegynae</taxon>
        <taxon>Araneoidea</taxon>
        <taxon>Araneidae</taxon>
        <taxon>Araneus</taxon>
    </lineage>
</organism>
<proteinExistence type="predicted"/>
<evidence type="ECO:0000313" key="3">
    <source>
        <dbReference type="Proteomes" id="UP000499080"/>
    </source>
</evidence>
<feature type="region of interest" description="Disordered" evidence="1">
    <location>
        <begin position="70"/>
        <end position="94"/>
    </location>
</feature>
<reference evidence="2 3" key="1">
    <citation type="journal article" date="2019" name="Sci. Rep.">
        <title>Orb-weaving spider Araneus ventricosus genome elucidates the spidroin gene catalogue.</title>
        <authorList>
            <person name="Kono N."/>
            <person name="Nakamura H."/>
            <person name="Ohtoshi R."/>
            <person name="Moran D.A.P."/>
            <person name="Shinohara A."/>
            <person name="Yoshida Y."/>
            <person name="Fujiwara M."/>
            <person name="Mori M."/>
            <person name="Tomita M."/>
            <person name="Arakawa K."/>
        </authorList>
    </citation>
    <scope>NUCLEOTIDE SEQUENCE [LARGE SCALE GENOMIC DNA]</scope>
</reference>
<feature type="compositionally biased region" description="Polar residues" evidence="1">
    <location>
        <begin position="81"/>
        <end position="94"/>
    </location>
</feature>
<gene>
    <name evidence="2" type="ORF">AVEN_71351_1</name>
</gene>
<evidence type="ECO:0000256" key="1">
    <source>
        <dbReference type="SAM" id="MobiDB-lite"/>
    </source>
</evidence>
<dbReference type="AlphaFoldDB" id="A0A4Y2BKD7"/>
<dbReference type="Proteomes" id="UP000499080">
    <property type="component" value="Unassembled WGS sequence"/>
</dbReference>
<accession>A0A4Y2BKD7</accession>
<sequence length="94" mass="10109">MLNTFQIQWSLPSSLNKLCSIRLGRAVNFRMFLAIKSPGRQVVKPPSEHPVILAGPPRVAATMGSGLLGSTEQQRWRSGKESITASGCPSISSS</sequence>
<comment type="caution">
    <text evidence="2">The sequence shown here is derived from an EMBL/GenBank/DDBJ whole genome shotgun (WGS) entry which is preliminary data.</text>
</comment>
<keyword evidence="3" id="KW-1185">Reference proteome</keyword>
<name>A0A4Y2BKD7_ARAVE</name>